<name>A0ABU0B2A0_9FIRM</name>
<reference evidence="1 2" key="1">
    <citation type="submission" date="2023-07" db="EMBL/GenBank/DDBJ databases">
        <title>Genomic Encyclopedia of Type Strains, Phase IV (KMG-IV): sequencing the most valuable type-strain genomes for metagenomic binning, comparative biology and taxonomic classification.</title>
        <authorList>
            <person name="Goeker M."/>
        </authorList>
    </citation>
    <scope>NUCLEOTIDE SEQUENCE [LARGE SCALE GENOMIC DNA]</scope>
    <source>
        <strain evidence="1 2">DSM 12396</strain>
    </source>
</reference>
<organism evidence="1 2">
    <name type="scientific">Desulfofundulus luciae</name>
    <dbReference type="NCBI Taxonomy" id="74702"/>
    <lineage>
        <taxon>Bacteria</taxon>
        <taxon>Bacillati</taxon>
        <taxon>Bacillota</taxon>
        <taxon>Clostridia</taxon>
        <taxon>Eubacteriales</taxon>
        <taxon>Peptococcaceae</taxon>
        <taxon>Desulfofundulus</taxon>
    </lineage>
</organism>
<proteinExistence type="predicted"/>
<dbReference type="EMBL" id="JAUSUX010000009">
    <property type="protein sequence ID" value="MDQ0286375.1"/>
    <property type="molecule type" value="Genomic_DNA"/>
</dbReference>
<evidence type="ECO:0000313" key="2">
    <source>
        <dbReference type="Proteomes" id="UP001225644"/>
    </source>
</evidence>
<evidence type="ECO:0000313" key="1">
    <source>
        <dbReference type="EMBL" id="MDQ0286375.1"/>
    </source>
</evidence>
<protein>
    <submittedName>
        <fullName evidence="1">Uncharacterized protein</fullName>
    </submittedName>
</protein>
<keyword evidence="2" id="KW-1185">Reference proteome</keyword>
<dbReference type="RefSeq" id="WP_307401447.1">
    <property type="nucleotide sequence ID" value="NZ_JAUSUX010000009.1"/>
</dbReference>
<sequence>MDRAGMYQLLDLVIERLVELEKDLAEELAAGYPFRDSLDELKIRLVDWRDSFRE</sequence>
<dbReference type="Proteomes" id="UP001225644">
    <property type="component" value="Unassembled WGS sequence"/>
</dbReference>
<comment type="caution">
    <text evidence="1">The sequence shown here is derived from an EMBL/GenBank/DDBJ whole genome shotgun (WGS) entry which is preliminary data.</text>
</comment>
<accession>A0ABU0B2A0</accession>
<gene>
    <name evidence="1" type="ORF">J2Z49_001489</name>
</gene>